<keyword evidence="3" id="KW-0967">Endosome</keyword>
<accession>A0A317WUA3</accession>
<dbReference type="SUPFAM" id="SSF140427">
    <property type="entry name" value="VPS28 C-terminal domain-like"/>
    <property type="match status" value="1"/>
</dbReference>
<dbReference type="RefSeq" id="XP_025402825.1">
    <property type="nucleotide sequence ID" value="XM_025545699.1"/>
</dbReference>
<dbReference type="GeneID" id="37067936"/>
<dbReference type="VEuPathDB" id="FungiDB:BO70DRAFT_384954"/>
<dbReference type="SUPFAM" id="SSF53335">
    <property type="entry name" value="S-adenosyl-L-methionine-dependent methyltransferases"/>
    <property type="match status" value="1"/>
</dbReference>
<dbReference type="InterPro" id="IPR017898">
    <property type="entry name" value="VPS28_N"/>
</dbReference>
<dbReference type="Pfam" id="PF03997">
    <property type="entry name" value="VPS28"/>
    <property type="match status" value="1"/>
</dbReference>
<dbReference type="GO" id="GO:0008757">
    <property type="term" value="F:S-adenosylmethionine-dependent methyltransferase activity"/>
    <property type="evidence" value="ECO:0007669"/>
    <property type="project" value="UniProtKB-ARBA"/>
</dbReference>
<dbReference type="PANTHER" id="PTHR12937">
    <property type="entry name" value="VACUOLAR PROTEIN SORTING 28, ISOFORM 2 VPS28"/>
    <property type="match status" value="1"/>
</dbReference>
<dbReference type="EMBL" id="MSFL01000003">
    <property type="protein sequence ID" value="PWY89994.1"/>
    <property type="molecule type" value="Genomic_DNA"/>
</dbReference>
<dbReference type="SUPFAM" id="SSF140111">
    <property type="entry name" value="Endosomal sorting complex assembly domain"/>
    <property type="match status" value="1"/>
</dbReference>
<keyword evidence="2 5" id="KW-0813">Transport</keyword>
<dbReference type="InterPro" id="IPR007143">
    <property type="entry name" value="Vps28"/>
</dbReference>
<dbReference type="Gene3D" id="1.20.120.1130">
    <property type="match status" value="1"/>
</dbReference>
<dbReference type="PROSITE" id="PS51310">
    <property type="entry name" value="VPS28_C"/>
    <property type="match status" value="1"/>
</dbReference>
<evidence type="ECO:0000313" key="8">
    <source>
        <dbReference type="EMBL" id="PWY89994.1"/>
    </source>
</evidence>
<dbReference type="Gene3D" id="3.40.50.150">
    <property type="entry name" value="Vaccinia Virus protein VP39"/>
    <property type="match status" value="1"/>
</dbReference>
<evidence type="ECO:0000256" key="2">
    <source>
        <dbReference type="ARBA" id="ARBA00022448"/>
    </source>
</evidence>
<sequence>MYAQRPLAYAPTPYSYTPNPALSASINLDEEVKLASSSADRDLYESLAEIYGIIVTLDGLEKAYIKDVVTEAEYTETCARLLKQYKSSLGDEAVSREFVDLETFKRAWGLECPRATERLRIGLPATVEQASHSTPATNMTPAAAGPAAGASGSLILTATENFITFLDALKLNMVSKDALHPLLSEVIQSVNKVTDVDFENRGKIIQWLIALNQMRATEELGEEQARELAFDIEQAYLGFKATLGADPDQPLHVLDLPQIYTKPSGTELIQALDLLAVKPRSFGPVAHEAVKSRTVEPAGVTRYLTSIIASPLSWLDTDELREAVWDAAAARLSERSGRTAMPAMSRVFSIPASSGEEFTLTLHEPSLTADNLGMKTWVSSYLLSRRLHSLLESTPQLVPSASTTPKVHPDRTLRALELGAGTGLVGLSLAALRGKSATIHLSDLPDIVPNLAHNAALNVELLNRTGGAVTTGVLDWSVTPDPLPTPEEQYDLILAADPLYSPNHPKWLVDTITPWLSRGLDARVVLEMPFRDAYLPQIQELRDRMGQLGLAVVDEGEEIGYDDWEAADGGALEGQKDMANNPETQTTAVTANMVIGLLTITAIPTVTGAAMAVSEQRKANERKADALRMMKFNIDLAPPPGEEPDEDLHSRRVVLRDQKVYIDDRIPSKRRVPAHTAAAFYIDYPEPDHMKGLKRGFGLATTISDNPPMLGWIYVDVNTCELKYGNRTQSCEHIVGPWDWEDEETTVTLEGNRNFMAVQEDDGAWALYLDLDGDELEDVLEEQGKVDNDFQPLRLKRNLIVEEPVQQNKNDNS</sequence>
<dbReference type="PROSITE" id="PS51313">
    <property type="entry name" value="VPS28_N"/>
    <property type="match status" value="1"/>
</dbReference>
<dbReference type="GO" id="GO:0031902">
    <property type="term" value="C:late endosome membrane"/>
    <property type="evidence" value="ECO:0007669"/>
    <property type="project" value="UniProtKB-SubCell"/>
</dbReference>
<dbReference type="PANTHER" id="PTHR12937:SF0">
    <property type="entry name" value="VACUOLAR PROTEIN SORTING-ASSOCIATED PROTEIN 28 HOMOLOG"/>
    <property type="match status" value="1"/>
</dbReference>
<evidence type="ECO:0000313" key="9">
    <source>
        <dbReference type="Proteomes" id="UP000247233"/>
    </source>
</evidence>
<dbReference type="OrthoDB" id="433955at2759"/>
<evidence type="ECO:0000256" key="3">
    <source>
        <dbReference type="ARBA" id="ARBA00022753"/>
    </source>
</evidence>
<dbReference type="InterPro" id="IPR029063">
    <property type="entry name" value="SAM-dependent_MTases_sf"/>
</dbReference>
<comment type="caution">
    <text evidence="8">The sequence shown here is derived from an EMBL/GenBank/DDBJ whole genome shotgun (WGS) entry which is preliminary data.</text>
</comment>
<comment type="subcellular location">
    <subcellularLocation>
        <location evidence="1">Late endosome membrane</location>
        <topology evidence="1">Peripheral membrane protein</topology>
    </subcellularLocation>
</comment>
<feature type="domain" description="VPS28 N-terminal" evidence="7">
    <location>
        <begin position="21"/>
        <end position="129"/>
    </location>
</feature>
<dbReference type="Proteomes" id="UP000247233">
    <property type="component" value="Unassembled WGS sequence"/>
</dbReference>
<feature type="domain" description="VPS28 C-terminal" evidence="6">
    <location>
        <begin position="150"/>
        <end position="244"/>
    </location>
</feature>
<dbReference type="InterPro" id="IPR037206">
    <property type="entry name" value="VPS28_C_sf"/>
</dbReference>
<dbReference type="InterPro" id="IPR017899">
    <property type="entry name" value="VPS28_C"/>
</dbReference>
<dbReference type="Gene3D" id="1.20.1440.200">
    <property type="match status" value="1"/>
</dbReference>
<gene>
    <name evidence="8" type="ORF">BO70DRAFT_384954</name>
</gene>
<dbReference type="GO" id="GO:0000813">
    <property type="term" value="C:ESCRT I complex"/>
    <property type="evidence" value="ECO:0007669"/>
    <property type="project" value="InterPro"/>
</dbReference>
<evidence type="ECO:0000256" key="4">
    <source>
        <dbReference type="ARBA" id="ARBA00022927"/>
    </source>
</evidence>
<dbReference type="InterPro" id="IPR038358">
    <property type="entry name" value="VPS28_N_sf"/>
</dbReference>
<dbReference type="InterPro" id="IPR019410">
    <property type="entry name" value="Methyltransf_16"/>
</dbReference>
<dbReference type="GO" id="GO:0044877">
    <property type="term" value="F:protein-containing complex binding"/>
    <property type="evidence" value="ECO:0007669"/>
    <property type="project" value="TreeGrafter"/>
</dbReference>
<dbReference type="AlphaFoldDB" id="A0A317WUA3"/>
<name>A0A317WUA3_9EURO</name>
<dbReference type="InterPro" id="IPR037202">
    <property type="entry name" value="ESCRT_assembly_dom"/>
</dbReference>
<reference evidence="8 9" key="1">
    <citation type="submission" date="2016-12" db="EMBL/GenBank/DDBJ databases">
        <title>The genomes of Aspergillus section Nigri reveals drivers in fungal speciation.</title>
        <authorList>
            <consortium name="DOE Joint Genome Institute"/>
            <person name="Vesth T.C."/>
            <person name="Nybo J."/>
            <person name="Theobald S."/>
            <person name="Brandl J."/>
            <person name="Frisvad J.C."/>
            <person name="Nielsen K.F."/>
            <person name="Lyhne E.K."/>
            <person name="Kogle M.E."/>
            <person name="Kuo A."/>
            <person name="Riley R."/>
            <person name="Clum A."/>
            <person name="Nolan M."/>
            <person name="Lipzen A."/>
            <person name="Salamov A."/>
            <person name="Henrissat B."/>
            <person name="Wiebenga A."/>
            <person name="De Vries R.P."/>
            <person name="Grigoriev I.V."/>
            <person name="Mortensen U.H."/>
            <person name="Andersen M.R."/>
            <person name="Baker S.E."/>
        </authorList>
    </citation>
    <scope>NUCLEOTIDE SEQUENCE [LARGE SCALE GENOMIC DNA]</scope>
    <source>
        <strain evidence="8 9">CBS 117.55</strain>
    </source>
</reference>
<evidence type="ECO:0000256" key="1">
    <source>
        <dbReference type="ARBA" id="ARBA00004633"/>
    </source>
</evidence>
<dbReference type="FunFam" id="1.20.1440.200:FF:000003">
    <property type="entry name" value="Vacuolar protein sorting-associated protein 28"/>
    <property type="match status" value="1"/>
</dbReference>
<keyword evidence="9" id="KW-1185">Reference proteome</keyword>
<dbReference type="Pfam" id="PF10294">
    <property type="entry name" value="Methyltransf_16"/>
    <property type="match status" value="1"/>
</dbReference>
<evidence type="ECO:0000259" key="6">
    <source>
        <dbReference type="PROSITE" id="PS51310"/>
    </source>
</evidence>
<protein>
    <submittedName>
        <fullName evidence="8">VPS28-domain-containing protein</fullName>
    </submittedName>
</protein>
<evidence type="ECO:0000256" key="5">
    <source>
        <dbReference type="PROSITE-ProRule" id="PRU00642"/>
    </source>
</evidence>
<dbReference type="GO" id="GO:0043328">
    <property type="term" value="P:protein transport to vacuole involved in ubiquitin-dependent protein catabolic process via the multivesicular body sorting pathway"/>
    <property type="evidence" value="ECO:0007669"/>
    <property type="project" value="TreeGrafter"/>
</dbReference>
<dbReference type="CDD" id="cd02440">
    <property type="entry name" value="AdoMet_MTases"/>
    <property type="match status" value="1"/>
</dbReference>
<comment type="similarity">
    <text evidence="5">Belongs to the VPS28 family.</text>
</comment>
<dbReference type="FunFam" id="1.20.120.1130:FF:000001">
    <property type="entry name" value="Vacuolar protein sorting-associated protein 28 homolog"/>
    <property type="match status" value="1"/>
</dbReference>
<keyword evidence="4 5" id="KW-0653">Protein transport</keyword>
<dbReference type="STRING" id="1448321.A0A317WUA3"/>
<evidence type="ECO:0000259" key="7">
    <source>
        <dbReference type="PROSITE" id="PS51313"/>
    </source>
</evidence>
<proteinExistence type="inferred from homology"/>
<organism evidence="8 9">
    <name type="scientific">Aspergillus heteromorphus CBS 117.55</name>
    <dbReference type="NCBI Taxonomy" id="1448321"/>
    <lineage>
        <taxon>Eukaryota</taxon>
        <taxon>Fungi</taxon>
        <taxon>Dikarya</taxon>
        <taxon>Ascomycota</taxon>
        <taxon>Pezizomycotina</taxon>
        <taxon>Eurotiomycetes</taxon>
        <taxon>Eurotiomycetidae</taxon>
        <taxon>Eurotiales</taxon>
        <taxon>Aspergillaceae</taxon>
        <taxon>Aspergillus</taxon>
        <taxon>Aspergillus subgen. Circumdati</taxon>
    </lineage>
</organism>